<evidence type="ECO:0000259" key="7">
    <source>
        <dbReference type="PROSITE" id="PS50850"/>
    </source>
</evidence>
<dbReference type="RefSeq" id="WP_046386854.1">
    <property type="nucleotide sequence ID" value="NZ_BMUB01000004.1"/>
</dbReference>
<feature type="transmembrane region" description="Helical" evidence="6">
    <location>
        <begin position="50"/>
        <end position="69"/>
    </location>
</feature>
<feature type="transmembrane region" description="Helical" evidence="6">
    <location>
        <begin position="433"/>
        <end position="456"/>
    </location>
</feature>
<reference evidence="8" key="1">
    <citation type="journal article" date="2014" name="Int. J. Syst. Evol. Microbiol.">
        <title>Complete genome sequence of Corynebacterium casei LMG S-19264T (=DSM 44701T), isolated from a smear-ripened cheese.</title>
        <authorList>
            <consortium name="US DOE Joint Genome Institute (JGI-PGF)"/>
            <person name="Walter F."/>
            <person name="Albersmeier A."/>
            <person name="Kalinowski J."/>
            <person name="Ruckert C."/>
        </authorList>
    </citation>
    <scope>NUCLEOTIDE SEQUENCE</scope>
    <source>
        <strain evidence="8">JCM 4434</strain>
    </source>
</reference>
<dbReference type="GO" id="GO:0005886">
    <property type="term" value="C:plasma membrane"/>
    <property type="evidence" value="ECO:0007669"/>
    <property type="project" value="UniProtKB-SubCell"/>
</dbReference>
<keyword evidence="2" id="KW-0813">Transport</keyword>
<dbReference type="PANTHER" id="PTHR23501">
    <property type="entry name" value="MAJOR FACILITATOR SUPERFAMILY"/>
    <property type="match status" value="1"/>
</dbReference>
<feature type="transmembrane region" description="Helical" evidence="6">
    <location>
        <begin position="238"/>
        <end position="257"/>
    </location>
</feature>
<evidence type="ECO:0000313" key="9">
    <source>
        <dbReference type="EMBL" id="OEV36365.1"/>
    </source>
</evidence>
<keyword evidence="3 6" id="KW-0812">Transmembrane</keyword>
<dbReference type="Proteomes" id="UP000037395">
    <property type="component" value="Unassembled WGS sequence"/>
</dbReference>
<feature type="transmembrane region" description="Helical" evidence="6">
    <location>
        <begin position="278"/>
        <end position="301"/>
    </location>
</feature>
<feature type="domain" description="Major facilitator superfamily (MFS) profile" evidence="7">
    <location>
        <begin position="15"/>
        <end position="469"/>
    </location>
</feature>
<feature type="transmembrane region" description="Helical" evidence="6">
    <location>
        <begin position="81"/>
        <end position="104"/>
    </location>
</feature>
<evidence type="ECO:0000256" key="3">
    <source>
        <dbReference type="ARBA" id="ARBA00022692"/>
    </source>
</evidence>
<evidence type="ECO:0000313" key="10">
    <source>
        <dbReference type="Proteomes" id="UP000037395"/>
    </source>
</evidence>
<gene>
    <name evidence="8" type="ORF">GCM10010502_23080</name>
    <name evidence="9" type="ORF">HS99_0029855</name>
</gene>
<protein>
    <submittedName>
        <fullName evidence="9">Multidrug MFS transporter</fullName>
    </submittedName>
</protein>
<dbReference type="AlphaFoldDB" id="A0A1E7N6R1"/>
<dbReference type="InterPro" id="IPR036259">
    <property type="entry name" value="MFS_trans_sf"/>
</dbReference>
<dbReference type="EMBL" id="JPRF03000027">
    <property type="protein sequence ID" value="OEV36365.1"/>
    <property type="molecule type" value="Genomic_DNA"/>
</dbReference>
<feature type="transmembrane region" description="Helical" evidence="6">
    <location>
        <begin position="139"/>
        <end position="160"/>
    </location>
</feature>
<comment type="caution">
    <text evidence="9">The sequence shown here is derived from an EMBL/GenBank/DDBJ whole genome shotgun (WGS) entry which is preliminary data.</text>
</comment>
<dbReference type="Pfam" id="PF07690">
    <property type="entry name" value="MFS_1"/>
    <property type="match status" value="1"/>
</dbReference>
<dbReference type="Proteomes" id="UP000610124">
    <property type="component" value="Unassembled WGS sequence"/>
</dbReference>
<dbReference type="KEGG" id="kau:B6264_28800"/>
<evidence type="ECO:0000313" key="8">
    <source>
        <dbReference type="EMBL" id="GGU70904.1"/>
    </source>
</evidence>
<keyword evidence="5 6" id="KW-0472">Membrane</keyword>
<evidence type="ECO:0000256" key="1">
    <source>
        <dbReference type="ARBA" id="ARBA00004429"/>
    </source>
</evidence>
<proteinExistence type="predicted"/>
<comment type="subcellular location">
    <subcellularLocation>
        <location evidence="1">Cell inner membrane</location>
        <topology evidence="1">Multi-pass membrane protein</topology>
    </subcellularLocation>
</comment>
<dbReference type="InterPro" id="IPR020846">
    <property type="entry name" value="MFS_dom"/>
</dbReference>
<name>A0A1E7N6R1_KITAU</name>
<keyword evidence="10" id="KW-1185">Reference proteome</keyword>
<keyword evidence="4 6" id="KW-1133">Transmembrane helix</keyword>
<accession>A0A8H9HJF3</accession>
<dbReference type="Gene3D" id="1.20.1250.20">
    <property type="entry name" value="MFS general substrate transporter like domains"/>
    <property type="match status" value="1"/>
</dbReference>
<reference evidence="10" key="3">
    <citation type="submission" date="2016-08" db="EMBL/GenBank/DDBJ databases">
        <title>Sequencing, assembly and comparative genomics of S. aureofaciens ATCC 10762.</title>
        <authorList>
            <person name="Gradnigo J.S."/>
            <person name="Johnson N."/>
            <person name="Somerville G.A."/>
        </authorList>
    </citation>
    <scope>NUCLEOTIDE SEQUENCE [LARGE SCALE GENOMIC DNA]</scope>
    <source>
        <strain evidence="10">ATCC 10762 / DSM 40127 / CCM 3239 / JCM 4008 / LMG 5968 / NBRC 12843 / NCIMB 8234 / A-377</strain>
    </source>
</reference>
<dbReference type="Gene3D" id="1.20.1720.10">
    <property type="entry name" value="Multidrug resistance protein D"/>
    <property type="match status" value="1"/>
</dbReference>
<dbReference type="PROSITE" id="PS50850">
    <property type="entry name" value="MFS"/>
    <property type="match status" value="1"/>
</dbReference>
<dbReference type="EMBL" id="BMUB01000004">
    <property type="protein sequence ID" value="GGU70904.1"/>
    <property type="molecule type" value="Genomic_DNA"/>
</dbReference>
<feature type="transmembrane region" description="Helical" evidence="6">
    <location>
        <begin position="367"/>
        <end position="388"/>
    </location>
</feature>
<feature type="transmembrane region" description="Helical" evidence="6">
    <location>
        <begin position="205"/>
        <end position="226"/>
    </location>
</feature>
<feature type="transmembrane region" description="Helical" evidence="6">
    <location>
        <begin position="110"/>
        <end position="127"/>
    </location>
</feature>
<dbReference type="PANTHER" id="PTHR23501:SF191">
    <property type="entry name" value="VACUOLAR BASIC AMINO ACID TRANSPORTER 4"/>
    <property type="match status" value="1"/>
</dbReference>
<evidence type="ECO:0000256" key="5">
    <source>
        <dbReference type="ARBA" id="ARBA00023136"/>
    </source>
</evidence>
<accession>A0A1E7N6R1</accession>
<organism evidence="9 10">
    <name type="scientific">Kitasatospora aureofaciens</name>
    <name type="common">Streptomyces aureofaciens</name>
    <dbReference type="NCBI Taxonomy" id="1894"/>
    <lineage>
        <taxon>Bacteria</taxon>
        <taxon>Bacillati</taxon>
        <taxon>Actinomycetota</taxon>
        <taxon>Actinomycetes</taxon>
        <taxon>Kitasatosporales</taxon>
        <taxon>Streptomycetaceae</taxon>
        <taxon>Kitasatospora</taxon>
    </lineage>
</organism>
<feature type="transmembrane region" description="Helical" evidence="6">
    <location>
        <begin position="342"/>
        <end position="361"/>
    </location>
</feature>
<dbReference type="InterPro" id="IPR011701">
    <property type="entry name" value="MFS"/>
</dbReference>
<feature type="transmembrane region" description="Helical" evidence="6">
    <location>
        <begin position="172"/>
        <end position="193"/>
    </location>
</feature>
<evidence type="ECO:0000256" key="2">
    <source>
        <dbReference type="ARBA" id="ARBA00022448"/>
    </source>
</evidence>
<reference evidence="9 10" key="2">
    <citation type="submission" date="2014-07" db="EMBL/GenBank/DDBJ databases">
        <authorList>
            <person name="Zhang J.E."/>
            <person name="Yang H."/>
            <person name="Guo J."/>
            <person name="Deng Z."/>
            <person name="Luo H."/>
            <person name="Luo M."/>
            <person name="Zhao B."/>
        </authorList>
    </citation>
    <scope>NUCLEOTIDE SEQUENCE [LARGE SCALE GENOMIC DNA]</scope>
    <source>
        <strain evidence="9">ATCC 10762</strain>
        <strain evidence="10">ATCC 10762 / DSM 40127 / CCM 3239 / JCM 4008 / LMG 5968 / NBRC 12843 / NCIMB 8234 / A-377</strain>
    </source>
</reference>
<feature type="transmembrane region" description="Helical" evidence="6">
    <location>
        <begin position="307"/>
        <end position="330"/>
    </location>
</feature>
<sequence>MNPYQDLRSRHRTLATAALLGCAFLAVLDGTVVGTALPRIAQQVGGGGTWYVWLVTAYLLTSSVSVPVYGRFSDLYGRRRLLLGGLAVFLAGSTACALATTMPVLVASRAVQGLGAGALLTLGMALIRDLHPPSRPQGLIRMQTVLAAMTVLGMIGGPILGGLLADHAGWRWAFRLNLPLGLAAWLLIALVLPQCRPATAPTDRLDTAGVLLLTSGLGLVLIGLGLKGNASAGRWSDPAVGGCLLGGLALLAVLIPVERRAAVPVLPLRLFRNRTYSALLAAGFLFQVAAMPVGILLPLYFQHRRGYSATASGLLLLPLLIGMAVGNRLTAAAVTRGRQVRSVLLTGAALLTVGTAGLLTLGPSTPVPLTSVLLLLIGLGTGPAMGGLTMATQSCVPPADMGTATAGSALAKQLGGAFSLACAQSLLARSDTAIGLTVAWTGIPAALLAAGALLLVRDLAVATSNSRVAARGSRPSEQRGRV</sequence>
<dbReference type="SUPFAM" id="SSF103473">
    <property type="entry name" value="MFS general substrate transporter"/>
    <property type="match status" value="1"/>
</dbReference>
<evidence type="ECO:0000256" key="4">
    <source>
        <dbReference type="ARBA" id="ARBA00022989"/>
    </source>
</evidence>
<dbReference type="OrthoDB" id="4082704at2"/>
<dbReference type="GeneID" id="97485432"/>
<reference evidence="9" key="4">
    <citation type="submission" date="2016-08" db="EMBL/GenBank/DDBJ databases">
        <title>Sequencing, Assembly and Comparative Genomics of S. aureofaciens ATCC 10762.</title>
        <authorList>
            <person name="Gradnigo J.S."/>
            <person name="Johnson N."/>
            <person name="Somerville G.A."/>
        </authorList>
    </citation>
    <scope>NUCLEOTIDE SEQUENCE [LARGE SCALE GENOMIC DNA]</scope>
    <source>
        <strain evidence="9">ATCC 10762</strain>
    </source>
</reference>
<dbReference type="GO" id="GO:0022857">
    <property type="term" value="F:transmembrane transporter activity"/>
    <property type="evidence" value="ECO:0007669"/>
    <property type="project" value="InterPro"/>
</dbReference>
<reference evidence="8" key="5">
    <citation type="submission" date="2020-09" db="EMBL/GenBank/DDBJ databases">
        <authorList>
            <person name="Sun Q."/>
            <person name="Ohkuma M."/>
        </authorList>
    </citation>
    <scope>NUCLEOTIDE SEQUENCE</scope>
    <source>
        <strain evidence="8">JCM 4434</strain>
    </source>
</reference>
<evidence type="ECO:0000256" key="6">
    <source>
        <dbReference type="SAM" id="Phobius"/>
    </source>
</evidence>